<reference evidence="3 4" key="1">
    <citation type="journal article" date="2009" name="Nature">
        <title>The Sorghum bicolor genome and the diversification of grasses.</title>
        <authorList>
            <person name="Paterson A.H."/>
            <person name="Bowers J.E."/>
            <person name="Bruggmann R."/>
            <person name="Dubchak I."/>
            <person name="Grimwood J."/>
            <person name="Gundlach H."/>
            <person name="Haberer G."/>
            <person name="Hellsten U."/>
            <person name="Mitros T."/>
            <person name="Poliakov A."/>
            <person name="Schmutz J."/>
            <person name="Spannagl M."/>
            <person name="Tang H."/>
            <person name="Wang X."/>
            <person name="Wicker T."/>
            <person name="Bharti A.K."/>
            <person name="Chapman J."/>
            <person name="Feltus F.A."/>
            <person name="Gowik U."/>
            <person name="Grigoriev I.V."/>
            <person name="Lyons E."/>
            <person name="Maher C.A."/>
            <person name="Martis M."/>
            <person name="Narechania A."/>
            <person name="Otillar R.P."/>
            <person name="Penning B.W."/>
            <person name="Salamov A.A."/>
            <person name="Wang Y."/>
            <person name="Zhang L."/>
            <person name="Carpita N.C."/>
            <person name="Freeling M."/>
            <person name="Gingle A.R."/>
            <person name="Hash C.T."/>
            <person name="Keller B."/>
            <person name="Klein P."/>
            <person name="Kresovich S."/>
            <person name="McCann M.C."/>
            <person name="Ming R."/>
            <person name="Peterson D.G."/>
            <person name="Mehboob-ur-Rahman"/>
            <person name="Ware D."/>
            <person name="Westhoff P."/>
            <person name="Mayer K.F."/>
            <person name="Messing J."/>
            <person name="Rokhsar D.S."/>
        </authorList>
    </citation>
    <scope>NUCLEOTIDE SEQUENCE [LARGE SCALE GENOMIC DNA]</scope>
    <source>
        <strain evidence="4">cv. BTx623</strain>
    </source>
</reference>
<dbReference type="InParanoid" id="A0A1B6PSR8"/>
<reference evidence="4" key="2">
    <citation type="journal article" date="2018" name="Plant J.">
        <title>The Sorghum bicolor reference genome: improved assembly, gene annotations, a transcriptome atlas, and signatures of genome organization.</title>
        <authorList>
            <person name="McCormick R.F."/>
            <person name="Truong S.K."/>
            <person name="Sreedasyam A."/>
            <person name="Jenkins J."/>
            <person name="Shu S."/>
            <person name="Sims D."/>
            <person name="Kennedy M."/>
            <person name="Amirebrahimi M."/>
            <person name="Weers B.D."/>
            <person name="McKinley B."/>
            <person name="Mattison A."/>
            <person name="Morishige D.T."/>
            <person name="Grimwood J."/>
            <person name="Schmutz J."/>
            <person name="Mullet J.E."/>
        </authorList>
    </citation>
    <scope>NUCLEOTIDE SEQUENCE [LARGE SCALE GENOMIC DNA]</scope>
    <source>
        <strain evidence="4">cv. BTx623</strain>
    </source>
</reference>
<dbReference type="SUPFAM" id="SSF53756">
    <property type="entry name" value="UDP-Glycosyltransferase/glycogen phosphorylase"/>
    <property type="match status" value="1"/>
</dbReference>
<dbReference type="AlphaFoldDB" id="A0A1B6PSR8"/>
<keyword evidence="1" id="KW-0328">Glycosyltransferase</keyword>
<evidence type="ECO:0000256" key="2">
    <source>
        <dbReference type="SAM" id="MobiDB-lite"/>
    </source>
</evidence>
<evidence type="ECO:0000256" key="1">
    <source>
        <dbReference type="ARBA" id="ARBA00022676"/>
    </source>
</evidence>
<dbReference type="PANTHER" id="PTHR48046:SF1">
    <property type="entry name" value="GLYCOSYLTRANSFERASE-RELATED"/>
    <property type="match status" value="1"/>
</dbReference>
<sequence>MDNNGSSNGSIRPHVAILATRGMWHLIPTGGAGQAPGVAARRHDHAHHLRVHSVGHAACVFLASLPPAVSSLSRPPVDLSDLPVDSLDAAGVPRRCVFFPTNLHVLTLLLHLPELDVSIPCEFWDLLEPLHLHGCVPIPGPDDKTDPCYRWMVHHDTKYREANAILVNSFNSVEIGLARILSQPDTMGSWLAVYLISVLIHTEDNNKGTPPLCMEWLDRQPPRSAIFRVLAILVPTHVWELALGLELSGQRFLCVVRSPSDEGTVNDNYYDAESKEDPLRLPPKGLRGADQRRGARSAVNSVLKSLVYGMPMVAWPLYTEQRQNVVMLSDGVGATHRVPESKGRDKIAATVREVMQREGKGAVVRAKVVELQKATIEGLRDGGAAAAVLDEVMEGWTTTSGGEEDFCFTS</sequence>
<protein>
    <submittedName>
        <fullName evidence="3">Uncharacterized protein</fullName>
    </submittedName>
</protein>
<proteinExistence type="predicted"/>
<name>A0A1B6PSR8_SORBI</name>
<keyword evidence="1" id="KW-0808">Transferase</keyword>
<accession>A0A1B6PSR8</accession>
<gene>
    <name evidence="3" type="ORF">SORBI_3005G156800</name>
</gene>
<evidence type="ECO:0000313" key="3">
    <source>
        <dbReference type="EMBL" id="KXG28711.1"/>
    </source>
</evidence>
<evidence type="ECO:0000313" key="4">
    <source>
        <dbReference type="Proteomes" id="UP000000768"/>
    </source>
</evidence>
<feature type="region of interest" description="Disordered" evidence="2">
    <location>
        <begin position="266"/>
        <end position="293"/>
    </location>
</feature>
<dbReference type="STRING" id="4558.A0A1B6PSR8"/>
<dbReference type="OMA" id="SIPCEFW"/>
<dbReference type="EMBL" id="CM000764">
    <property type="protein sequence ID" value="KXG28711.1"/>
    <property type="molecule type" value="Genomic_DNA"/>
</dbReference>
<dbReference type="Proteomes" id="UP000000768">
    <property type="component" value="Chromosome 5"/>
</dbReference>
<dbReference type="GO" id="GO:0008194">
    <property type="term" value="F:UDP-glycosyltransferase activity"/>
    <property type="evidence" value="ECO:0000318"/>
    <property type="project" value="GO_Central"/>
</dbReference>
<dbReference type="eggNOG" id="KOG1192">
    <property type="taxonomic scope" value="Eukaryota"/>
</dbReference>
<dbReference type="Gene3D" id="3.40.50.2000">
    <property type="entry name" value="Glycogen Phosphorylase B"/>
    <property type="match status" value="4"/>
</dbReference>
<keyword evidence="4" id="KW-1185">Reference proteome</keyword>
<dbReference type="Gramene" id="KXG28711">
    <property type="protein sequence ID" value="KXG28711"/>
    <property type="gene ID" value="SORBI_3005G156800"/>
</dbReference>
<organism evidence="3 4">
    <name type="scientific">Sorghum bicolor</name>
    <name type="common">Sorghum</name>
    <name type="synonym">Sorghum vulgare</name>
    <dbReference type="NCBI Taxonomy" id="4558"/>
    <lineage>
        <taxon>Eukaryota</taxon>
        <taxon>Viridiplantae</taxon>
        <taxon>Streptophyta</taxon>
        <taxon>Embryophyta</taxon>
        <taxon>Tracheophyta</taxon>
        <taxon>Spermatophyta</taxon>
        <taxon>Magnoliopsida</taxon>
        <taxon>Liliopsida</taxon>
        <taxon>Poales</taxon>
        <taxon>Poaceae</taxon>
        <taxon>PACMAD clade</taxon>
        <taxon>Panicoideae</taxon>
        <taxon>Andropogonodae</taxon>
        <taxon>Andropogoneae</taxon>
        <taxon>Sorghinae</taxon>
        <taxon>Sorghum</taxon>
    </lineage>
</organism>
<dbReference type="PANTHER" id="PTHR48046">
    <property type="entry name" value="UDP-GLYCOSYLTRANSFERASE 72E1"/>
    <property type="match status" value="1"/>
</dbReference>